<evidence type="ECO:0000256" key="7">
    <source>
        <dbReference type="SAM" id="Phobius"/>
    </source>
</evidence>
<name>A0AA35MCB9_9HYPO</name>
<gene>
    <name evidence="9" type="ORF">CCHLO57077_00009385</name>
</gene>
<dbReference type="InterPro" id="IPR004841">
    <property type="entry name" value="AA-permease/SLC12A_dom"/>
</dbReference>
<evidence type="ECO:0000313" key="10">
    <source>
        <dbReference type="Proteomes" id="UP001160390"/>
    </source>
</evidence>
<feature type="transmembrane region" description="Helical" evidence="7">
    <location>
        <begin position="119"/>
        <end position="139"/>
    </location>
</feature>
<evidence type="ECO:0000256" key="5">
    <source>
        <dbReference type="ARBA" id="ARBA00023136"/>
    </source>
</evidence>
<comment type="subcellular location">
    <subcellularLocation>
        <location evidence="1">Membrane</location>
        <topology evidence="1">Multi-pass membrane protein</topology>
    </subcellularLocation>
</comment>
<feature type="domain" description="Amino acid permease/ SLC12A" evidence="8">
    <location>
        <begin position="123"/>
        <end position="210"/>
    </location>
</feature>
<keyword evidence="3 7" id="KW-0812">Transmembrane</keyword>
<comment type="caution">
    <text evidence="9">The sequence shown here is derived from an EMBL/GenBank/DDBJ whole genome shotgun (WGS) entry which is preliminary data.</text>
</comment>
<keyword evidence="4 7" id="KW-1133">Transmembrane helix</keyword>
<evidence type="ECO:0000256" key="2">
    <source>
        <dbReference type="ARBA" id="ARBA00022448"/>
    </source>
</evidence>
<feature type="compositionally biased region" description="Basic and acidic residues" evidence="6">
    <location>
        <begin position="101"/>
        <end position="110"/>
    </location>
</feature>
<evidence type="ECO:0000259" key="8">
    <source>
        <dbReference type="Pfam" id="PF00324"/>
    </source>
</evidence>
<dbReference type="GO" id="GO:0055085">
    <property type="term" value="P:transmembrane transport"/>
    <property type="evidence" value="ECO:0007669"/>
    <property type="project" value="InterPro"/>
</dbReference>
<dbReference type="Gene3D" id="1.20.1740.10">
    <property type="entry name" value="Amino acid/polyamine transporter I"/>
    <property type="match status" value="1"/>
</dbReference>
<dbReference type="EMBL" id="CABFNP030001256">
    <property type="protein sequence ID" value="CAI6094538.1"/>
    <property type="molecule type" value="Genomic_DNA"/>
</dbReference>
<accession>A0AA35MCB9</accession>
<protein>
    <recommendedName>
        <fullName evidence="8">Amino acid permease/ SLC12A domain-containing protein</fullName>
    </recommendedName>
</protein>
<evidence type="ECO:0000256" key="6">
    <source>
        <dbReference type="SAM" id="MobiDB-lite"/>
    </source>
</evidence>
<proteinExistence type="predicted"/>
<dbReference type="GO" id="GO:0016020">
    <property type="term" value="C:membrane"/>
    <property type="evidence" value="ECO:0007669"/>
    <property type="project" value="UniProtKB-SubCell"/>
</dbReference>
<keyword evidence="2" id="KW-0813">Transport</keyword>
<feature type="compositionally biased region" description="Polar residues" evidence="6">
    <location>
        <begin position="19"/>
        <end position="31"/>
    </location>
</feature>
<feature type="region of interest" description="Disordered" evidence="6">
    <location>
        <begin position="88"/>
        <end position="110"/>
    </location>
</feature>
<keyword evidence="5 7" id="KW-0472">Membrane</keyword>
<dbReference type="Pfam" id="PF00324">
    <property type="entry name" value="AA_permease"/>
    <property type="match status" value="1"/>
</dbReference>
<evidence type="ECO:0000256" key="4">
    <source>
        <dbReference type="ARBA" id="ARBA00022989"/>
    </source>
</evidence>
<evidence type="ECO:0000256" key="1">
    <source>
        <dbReference type="ARBA" id="ARBA00004141"/>
    </source>
</evidence>
<dbReference type="PANTHER" id="PTHR43495:SF5">
    <property type="entry name" value="GAMMA-AMINOBUTYRIC ACID PERMEASE"/>
    <property type="match status" value="1"/>
</dbReference>
<organism evidence="9 10">
    <name type="scientific">Clonostachys chloroleuca</name>
    <dbReference type="NCBI Taxonomy" id="1926264"/>
    <lineage>
        <taxon>Eukaryota</taxon>
        <taxon>Fungi</taxon>
        <taxon>Dikarya</taxon>
        <taxon>Ascomycota</taxon>
        <taxon>Pezizomycotina</taxon>
        <taxon>Sordariomycetes</taxon>
        <taxon>Hypocreomycetidae</taxon>
        <taxon>Hypocreales</taxon>
        <taxon>Bionectriaceae</taxon>
        <taxon>Clonostachys</taxon>
    </lineage>
</organism>
<dbReference type="PANTHER" id="PTHR43495">
    <property type="entry name" value="GABA PERMEASE"/>
    <property type="match status" value="1"/>
</dbReference>
<feature type="region of interest" description="Disordered" evidence="6">
    <location>
        <begin position="1"/>
        <end position="74"/>
    </location>
</feature>
<evidence type="ECO:0000256" key="3">
    <source>
        <dbReference type="ARBA" id="ARBA00022692"/>
    </source>
</evidence>
<keyword evidence="10" id="KW-1185">Reference proteome</keyword>
<sequence>MSSGLSSRSTKTHKIGPLTTDQSIASGSGDEQGNIVFSVPHWAPPDTMPNHRSEGESSKAPARNDPTSDPFGATLFDEDEEENIYEEIDQSPTSAPAANEDVERPQTPRGRLDSLRRELRAIHIFMIAINSVVGIGYYVKTGIILRIGGQGAVVYSYLFLGLLTLMIIRNLTVMLRVWPITGALAVFVGEFVDKEIGRVMSLLYWYEFLVWSQAVALTRGT</sequence>
<feature type="transmembrane region" description="Helical" evidence="7">
    <location>
        <begin position="151"/>
        <end position="168"/>
    </location>
</feature>
<dbReference type="AlphaFoldDB" id="A0AA35MCB9"/>
<evidence type="ECO:0000313" key="9">
    <source>
        <dbReference type="EMBL" id="CAI6094538.1"/>
    </source>
</evidence>
<reference evidence="9" key="1">
    <citation type="submission" date="2023-01" db="EMBL/GenBank/DDBJ databases">
        <authorList>
            <person name="Piombo E."/>
        </authorList>
    </citation>
    <scope>NUCLEOTIDE SEQUENCE</scope>
</reference>
<dbReference type="Proteomes" id="UP001160390">
    <property type="component" value="Unassembled WGS sequence"/>
</dbReference>